<dbReference type="InterPro" id="IPR029044">
    <property type="entry name" value="Nucleotide-diphossugar_trans"/>
</dbReference>
<evidence type="ECO:0000256" key="8">
    <source>
        <dbReference type="ARBA" id="ARBA00023034"/>
    </source>
</evidence>
<organism evidence="10 11">
    <name type="scientific">Sporothrix bragantina</name>
    <dbReference type="NCBI Taxonomy" id="671064"/>
    <lineage>
        <taxon>Eukaryota</taxon>
        <taxon>Fungi</taxon>
        <taxon>Dikarya</taxon>
        <taxon>Ascomycota</taxon>
        <taxon>Pezizomycotina</taxon>
        <taxon>Sordariomycetes</taxon>
        <taxon>Sordariomycetidae</taxon>
        <taxon>Ophiostomatales</taxon>
        <taxon>Ophiostomataceae</taxon>
        <taxon>Sporothrix</taxon>
    </lineage>
</organism>
<evidence type="ECO:0000256" key="5">
    <source>
        <dbReference type="ARBA" id="ARBA00022692"/>
    </source>
</evidence>
<name>A0ABP0CID1_9PEZI</name>
<keyword evidence="6" id="KW-0735">Signal-anchor</keyword>
<evidence type="ECO:0000256" key="2">
    <source>
        <dbReference type="ARBA" id="ARBA00004922"/>
    </source>
</evidence>
<dbReference type="PANTHER" id="PTHR31646">
    <property type="entry name" value="ALPHA-1,2-MANNOSYLTRANSFERASE MNN2"/>
    <property type="match status" value="1"/>
</dbReference>
<evidence type="ECO:0000256" key="7">
    <source>
        <dbReference type="ARBA" id="ARBA00022989"/>
    </source>
</evidence>
<evidence type="ECO:0000256" key="1">
    <source>
        <dbReference type="ARBA" id="ARBA00004323"/>
    </source>
</evidence>
<protein>
    <submittedName>
        <fullName evidence="10">Mannosyltransferase</fullName>
    </submittedName>
</protein>
<dbReference type="SUPFAM" id="SSF53448">
    <property type="entry name" value="Nucleotide-diphospho-sugar transferases"/>
    <property type="match status" value="1"/>
</dbReference>
<comment type="caution">
    <text evidence="10">The sequence shown here is derived from an EMBL/GenBank/DDBJ whole genome shotgun (WGS) entry which is preliminary data.</text>
</comment>
<evidence type="ECO:0000313" key="10">
    <source>
        <dbReference type="EMBL" id="CAK7231698.1"/>
    </source>
</evidence>
<keyword evidence="10" id="KW-0328">Glycosyltransferase</keyword>
<proteinExistence type="inferred from homology"/>
<evidence type="ECO:0000256" key="4">
    <source>
        <dbReference type="ARBA" id="ARBA00022679"/>
    </source>
</evidence>
<evidence type="ECO:0000313" key="11">
    <source>
        <dbReference type="Proteomes" id="UP001642406"/>
    </source>
</evidence>
<keyword evidence="5" id="KW-0812">Transmembrane</keyword>
<keyword evidence="4" id="KW-0808">Transferase</keyword>
<comment type="pathway">
    <text evidence="2">Protein modification; protein glycosylation.</text>
</comment>
<evidence type="ECO:0000256" key="6">
    <source>
        <dbReference type="ARBA" id="ARBA00022968"/>
    </source>
</evidence>
<keyword evidence="8" id="KW-0333">Golgi apparatus</keyword>
<dbReference type="InterPro" id="IPR022751">
    <property type="entry name" value="Alpha_mannosyltransferase"/>
</dbReference>
<comment type="subcellular location">
    <subcellularLocation>
        <location evidence="1">Golgi apparatus membrane</location>
        <topology evidence="1">Single-pass type II membrane protein</topology>
    </subcellularLocation>
</comment>
<evidence type="ECO:0000256" key="9">
    <source>
        <dbReference type="ARBA" id="ARBA00023136"/>
    </source>
</evidence>
<keyword evidence="9" id="KW-0472">Membrane</keyword>
<dbReference type="Pfam" id="PF11051">
    <property type="entry name" value="Mannosyl_trans3"/>
    <property type="match status" value="1"/>
</dbReference>
<dbReference type="PANTHER" id="PTHR31646:SF1">
    <property type="entry name" value="ALPHA-1,2-MANNOSYLTRANSFERASE MNN2"/>
    <property type="match status" value="1"/>
</dbReference>
<keyword evidence="11" id="KW-1185">Reference proteome</keyword>
<evidence type="ECO:0000256" key="3">
    <source>
        <dbReference type="ARBA" id="ARBA00009105"/>
    </source>
</evidence>
<dbReference type="EMBL" id="CAWUHC010000097">
    <property type="protein sequence ID" value="CAK7231698.1"/>
    <property type="molecule type" value="Genomic_DNA"/>
</dbReference>
<comment type="similarity">
    <text evidence="3">Belongs to the MNN1/MNT family.</text>
</comment>
<reference evidence="10 11" key="1">
    <citation type="submission" date="2024-01" db="EMBL/GenBank/DDBJ databases">
        <authorList>
            <person name="Allen C."/>
            <person name="Tagirdzhanova G."/>
        </authorList>
    </citation>
    <scope>NUCLEOTIDE SEQUENCE [LARGE SCALE GENOMIC DNA]</scope>
</reference>
<accession>A0ABP0CID1</accession>
<gene>
    <name evidence="10" type="primary">MNN2_2</name>
    <name evidence="10" type="ORF">SBRCBS47491_008019</name>
</gene>
<keyword evidence="7" id="KW-1133">Transmembrane helix</keyword>
<dbReference type="GO" id="GO:0016757">
    <property type="term" value="F:glycosyltransferase activity"/>
    <property type="evidence" value="ECO:0007669"/>
    <property type="project" value="UniProtKB-KW"/>
</dbReference>
<dbReference type="Proteomes" id="UP001642406">
    <property type="component" value="Unassembled WGS sequence"/>
</dbReference>
<sequence length="421" mass="47492">MHLLETFVPSGIDPPWPTDRFDSKPWHWGEPEPENATDLLHLDLHELAKMKLAHQGFLGAVHNRLPSYVAHRYGDNKDDTNTTRQGIVTVGGGKYFVLFSAFDEILFLDADNTAMRDVAPLFSSESFVQTGLVTWPDFWQTTVSPLYYEISSPTSLLTETSKPVMPITARPSTETGQLLIDKRRHWKTLLLAVYYNYYGPTFYYRLLNQGGTGMGDKETFLPAAVAVGLPAYQVHTPVERVGHRFGNNSTGSRVSVQYDPSDDWAITEAMVRAMTEAQDTSAVLPKNEDEWKAQYQGHVRPLFLHLSWPKWDPTNLLGHISKWSDMTMGIDGQPEPAFHHPPALAAQIRGTERMLWEEARWVACHLNNNVFQHWHDNRQAGQMCGRLNDHFSTVLDTDAGRGMGLGPEDVLYAAVPDENAM</sequence>